<accession>A0ABP7NLK9</accession>
<comment type="caution">
    <text evidence="2">The sequence shown here is derived from an EMBL/GenBank/DDBJ whole genome shotgun (WGS) entry which is preliminary data.</text>
</comment>
<reference evidence="3" key="1">
    <citation type="journal article" date="2019" name="Int. J. Syst. Evol. Microbiol.">
        <title>The Global Catalogue of Microorganisms (GCM) 10K type strain sequencing project: providing services to taxonomists for standard genome sequencing and annotation.</title>
        <authorList>
            <consortium name="The Broad Institute Genomics Platform"/>
            <consortium name="The Broad Institute Genome Sequencing Center for Infectious Disease"/>
            <person name="Wu L."/>
            <person name="Ma J."/>
        </authorList>
    </citation>
    <scope>NUCLEOTIDE SEQUENCE [LARGE SCALE GENOMIC DNA]</scope>
    <source>
        <strain evidence="3">JCM 17555</strain>
    </source>
</reference>
<gene>
    <name evidence="2" type="ORF">GCM10022278_06260</name>
</gene>
<evidence type="ECO:0000256" key="1">
    <source>
        <dbReference type="SAM" id="MobiDB-lite"/>
    </source>
</evidence>
<organism evidence="2 3">
    <name type="scientific">Allohahella marinimesophila</name>
    <dbReference type="NCBI Taxonomy" id="1054972"/>
    <lineage>
        <taxon>Bacteria</taxon>
        <taxon>Pseudomonadati</taxon>
        <taxon>Pseudomonadota</taxon>
        <taxon>Gammaproteobacteria</taxon>
        <taxon>Oceanospirillales</taxon>
        <taxon>Hahellaceae</taxon>
        <taxon>Allohahella</taxon>
    </lineage>
</organism>
<evidence type="ECO:0000313" key="3">
    <source>
        <dbReference type="Proteomes" id="UP001501337"/>
    </source>
</evidence>
<evidence type="ECO:0000313" key="2">
    <source>
        <dbReference type="EMBL" id="GAA3949898.1"/>
    </source>
</evidence>
<sequence>MSVINGQGPTRLRPDQYPNNAAPRHNQNPDAASGRDEQADVLRSGASSRPSVVTDIGNASVRSAQADQAVYRIEPYAASQAFLELNKLRQMRDDGSSGIVTVEQGPLRRQRDLDELPLRSQAALTMYSAVESSDLGRRHPDAESTALLGVDLFI</sequence>
<name>A0ABP7NLK9_9GAMM</name>
<dbReference type="Proteomes" id="UP001501337">
    <property type="component" value="Unassembled WGS sequence"/>
</dbReference>
<dbReference type="EMBL" id="BAABBO010000001">
    <property type="protein sequence ID" value="GAA3949898.1"/>
    <property type="molecule type" value="Genomic_DNA"/>
</dbReference>
<protein>
    <submittedName>
        <fullName evidence="2">Uncharacterized protein</fullName>
    </submittedName>
</protein>
<feature type="region of interest" description="Disordered" evidence="1">
    <location>
        <begin position="1"/>
        <end position="54"/>
    </location>
</feature>
<keyword evidence="3" id="KW-1185">Reference proteome</keyword>
<dbReference type="RefSeq" id="WP_344803173.1">
    <property type="nucleotide sequence ID" value="NZ_BAABBO010000001.1"/>
</dbReference>
<proteinExistence type="predicted"/>